<sequence>MESAGPEAKDEQAPQPQDNSVEPVEPEQRPTLKVAASWVVPDIQLLSEECFRDFDLKSISHVVLQISRGRQEQVFAQIGVEYDWNFPTPFWFFLGKLLSEALFLDDSLLEFLNYVPVSNYEFIGYVNKDRVVDKDQKDSDQINVIDVHLNRPQTGQPIQIFWKPARGLVVTSIERLVAEQMSIPR</sequence>
<comment type="caution">
    <text evidence="2">The sequence shown here is derived from an EMBL/GenBank/DDBJ whole genome shotgun (WGS) entry which is preliminary data.</text>
</comment>
<gene>
    <name evidence="2" type="ORF">AK830_g2391</name>
</gene>
<dbReference type="Proteomes" id="UP000050424">
    <property type="component" value="Unassembled WGS sequence"/>
</dbReference>
<organism evidence="2 3">
    <name type="scientific">Neonectria ditissima</name>
    <dbReference type="NCBI Taxonomy" id="78410"/>
    <lineage>
        <taxon>Eukaryota</taxon>
        <taxon>Fungi</taxon>
        <taxon>Dikarya</taxon>
        <taxon>Ascomycota</taxon>
        <taxon>Pezizomycotina</taxon>
        <taxon>Sordariomycetes</taxon>
        <taxon>Hypocreomycetidae</taxon>
        <taxon>Hypocreales</taxon>
        <taxon>Nectriaceae</taxon>
        <taxon>Neonectria</taxon>
    </lineage>
</organism>
<evidence type="ECO:0000313" key="3">
    <source>
        <dbReference type="Proteomes" id="UP000050424"/>
    </source>
</evidence>
<accession>A0A0P7BS50</accession>
<name>A0A0P7BS50_9HYPO</name>
<dbReference type="AlphaFoldDB" id="A0A0P7BS50"/>
<evidence type="ECO:0000313" key="2">
    <source>
        <dbReference type="EMBL" id="KPM44226.1"/>
    </source>
</evidence>
<protein>
    <submittedName>
        <fullName evidence="2">Uncharacterized protein</fullName>
    </submittedName>
</protein>
<feature type="region of interest" description="Disordered" evidence="1">
    <location>
        <begin position="1"/>
        <end position="28"/>
    </location>
</feature>
<proteinExistence type="predicted"/>
<keyword evidence="3" id="KW-1185">Reference proteome</keyword>
<dbReference type="OrthoDB" id="5234589at2759"/>
<dbReference type="EMBL" id="LKCW01000022">
    <property type="protein sequence ID" value="KPM44226.1"/>
    <property type="molecule type" value="Genomic_DNA"/>
</dbReference>
<reference evidence="2 3" key="1">
    <citation type="submission" date="2015-09" db="EMBL/GenBank/DDBJ databases">
        <title>Draft genome of a European isolate of the apple canker pathogen Neonectria ditissima.</title>
        <authorList>
            <person name="Gomez-Cortecero A."/>
            <person name="Harrison R.J."/>
            <person name="Armitage A.D."/>
        </authorList>
    </citation>
    <scope>NUCLEOTIDE SEQUENCE [LARGE SCALE GENOMIC DNA]</scope>
    <source>
        <strain evidence="2 3">R09/05</strain>
    </source>
</reference>
<evidence type="ECO:0000256" key="1">
    <source>
        <dbReference type="SAM" id="MobiDB-lite"/>
    </source>
</evidence>